<dbReference type="InterPro" id="IPR032675">
    <property type="entry name" value="LRR_dom_sf"/>
</dbReference>
<evidence type="ECO:0000256" key="10">
    <source>
        <dbReference type="ARBA" id="ARBA00023069"/>
    </source>
</evidence>
<dbReference type="InterPro" id="IPR000483">
    <property type="entry name" value="Cys-rich_flank_reg_C"/>
</dbReference>
<protein>
    <submittedName>
        <fullName evidence="22">Uncharacterized protein</fullName>
    </submittedName>
</protein>
<feature type="transmembrane region" description="Helical" evidence="16">
    <location>
        <begin position="4424"/>
        <end position="4450"/>
    </location>
</feature>
<dbReference type="Gene3D" id="2.60.60.20">
    <property type="entry name" value="PLAT/LH2 domain"/>
    <property type="match status" value="1"/>
</dbReference>
<dbReference type="InterPro" id="IPR035986">
    <property type="entry name" value="PKD_dom_sf"/>
</dbReference>
<feature type="domain" description="PKD" evidence="18">
    <location>
        <begin position="1194"/>
        <end position="1248"/>
    </location>
</feature>
<feature type="transmembrane region" description="Helical" evidence="16">
    <location>
        <begin position="3354"/>
        <end position="3376"/>
    </location>
</feature>
<evidence type="ECO:0000256" key="16">
    <source>
        <dbReference type="SAM" id="Phobius"/>
    </source>
</evidence>
<dbReference type="Proteomes" id="UP001208570">
    <property type="component" value="Unassembled WGS sequence"/>
</dbReference>
<dbReference type="PANTHER" id="PTHR46730">
    <property type="entry name" value="POLYCYSTIN-1"/>
    <property type="match status" value="1"/>
</dbReference>
<dbReference type="SMART" id="SM00082">
    <property type="entry name" value="LRRCT"/>
    <property type="match status" value="1"/>
</dbReference>
<dbReference type="EMBL" id="JAODUP010000393">
    <property type="protein sequence ID" value="KAK2150723.1"/>
    <property type="molecule type" value="Genomic_DNA"/>
</dbReference>
<feature type="domain" description="REJ" evidence="21">
    <location>
        <begin position="2392"/>
        <end position="2780"/>
    </location>
</feature>
<dbReference type="SUPFAM" id="SSF49723">
    <property type="entry name" value="Lipase/lipooxygenase domain (PLAT/LH2 domain)"/>
    <property type="match status" value="1"/>
</dbReference>
<evidence type="ECO:0000256" key="2">
    <source>
        <dbReference type="ARBA" id="ARBA00004651"/>
    </source>
</evidence>
<dbReference type="InterPro" id="IPR046791">
    <property type="entry name" value="Polycystin_dom"/>
</dbReference>
<feature type="domain" description="PLAT" evidence="19">
    <location>
        <begin position="3396"/>
        <end position="3511"/>
    </location>
</feature>
<dbReference type="GO" id="GO:0005886">
    <property type="term" value="C:plasma membrane"/>
    <property type="evidence" value="ECO:0007669"/>
    <property type="project" value="UniProtKB-SubCell"/>
</dbReference>
<accession>A0AAD9JCT5</accession>
<feature type="transmembrane region" description="Helical" evidence="16">
    <location>
        <begin position="4004"/>
        <end position="4023"/>
    </location>
</feature>
<dbReference type="InterPro" id="IPR016186">
    <property type="entry name" value="C-type_lectin-like/link_sf"/>
</dbReference>
<evidence type="ECO:0000256" key="13">
    <source>
        <dbReference type="ARBA" id="ARBA00023273"/>
    </source>
</evidence>
<sequence length="4720" mass="533205">MLDLPREGNLDCISVTRSSPEVSSYRDMLSSKITLASRDSSTDRRNYIHNGKAVEDVQVSNDRWTMASSRIRSRRYAGGIMEWTLLYKTFIFAIWCFVCDHTSAVQCNPCPSICTCPPISGTLERCVVNCSNTDLTQLPVDLPSPNTIISLDLHHNNLRQLSFTDLSQMPNLQNISLHDNPFTCDCSLVWLPLWLSWRYTQYSLSVDSLNEIRCSSPVSVKNRTLKSLTLSEFACDTLMFYSCVKSEESHKYTTVVFISHHNTVPEAAACRKICYDRGATYSATTGWFMTGYCFCGDVPTDRNDKCSCTDEIDRDLPTGATGCGQLVYIRGAQSVEDSIITLRALRPFSTSENASVEINAKISFDYYLWTTSPRNGIKTEIPELVNNFYYPERYNVSVLGVSRDRKSKPMKFKLNVLDPVDVELENAEIYADVDKTLPITAIVRQGTDFIATWTYTDNSSQTNPETFCPKNWIYIGRRCIGIVSDKRETFDNANSICHKYGADLLTLHYTKELRIIMKRLSSGYSRHPDYYYLGAKKAVGSSAYVWTDTGKLAEFTEVNVSHTAEGQCVVGSFPFNLQGTRCDTLYKFMCQTDPVVCGSGSVFQEDAKMCYFSSDPKTTTTYRMANTACAQKKGELVEIKTSKLSEFLKSELALGVSYSYWIGLDSLKELGTYTWPSDRFVDHYAPWGRGQEQYVSGKCVAMSINHQQDITWELKNCDEQLPYICQYSPREERYTIQNYVAGLPGVFKTGPSSFIKASPVVNPNSGLMTTVIMSGLGLSHSGMLHTWYVNISRSLLETKLNLIVLRPTCPSGYYLLTPGCREATLSFAVCSKRSTSRASTKKCPRSQQFCVLSQTCISVFMPCTCFKYSNASICMSSMQREKRSLKIMSTRERQKRWSMSFPWNTVDYKVVGTTLLTVGGSRDGIIRIKTNHIEVQKDDVLGFQYSGYDNPVIRLKTEHDWDVLTNIIISDNMLEAGNTLRTSYIETHERAYAILALYSNPLNLVPSAPYLDKSYYGVGNFTYAVHVKNAISHSTSAILVHFQKRVNGLVIFVHSVLRPTAGRNNSYNCYLESSSSHTFLAAIKQGTDPSLFVDYYNTSDNMPFTPDCPREFRDECVIHFPSRNGQFVAVRYNASSVTPVHQPIPVMFNVSNKISWKFVFLNIHIQQRVHGLQINMTSQNFMVNQKVNFHMSLESGSHIRFRWDFSDDSQAENGEWVTHLFRVAGHHIINGSACNEINCVDTTVEILVWNEARANNWIVDKYSGVYQDEDLDINVTLQASHWSKVNICAFYGDGDHDDVTYKTETRSLVRHRFTHAYSSSGEYKLVISIIDQLTQRTINIRESVTVCKRYFNATINSSKYLAVLNKQRFDAFLGEHRLGMEYLWKFGDGSSVVSTSEPYAYHTYKTTGTFVVSVVTRSCAGTLSESTLVNVQETITGLALDCEVTVLINEKLNVNVSYASGTDVLVEVFNGFISKKISKATQIQHLQYVYGTNGTYNITVTAWNMVSESTISKMVYVYSSSSFDVVDILDGDTVVLGEPTEFTAVVLYPDPLRLSYTWQFGDGTNTTTGRSTSHTYITRGTYLASVTVSQKSKNKSFTKYIQVQERLQNLSLYTITSLSLNKGSSVTLSAKAEVRFGSDFEFIWNLNGTESTTNDAQLTATIRQSGKVLLKVKVVNKVSSLAEEQVINIVEEIRDISIQANATNQSGTLIFKQGQVYFITAKTRSGTCITYNWTIEGIDMTGQSVYHTFNQVGPVVVAVTAENSLSKIKEQTDGYVLQSVSDVTLETNTSTVITFVPVLISAVTRATNITCEFQICFRQHCQSIITINSNIIWTFENDGLYDITTHVSNSLDASWAYLAVEAFHDITSLTILINGSSSKEHIATNTTIKIGAIIDSNGFVAINWTILNPDGSRVVYYTEEFSVVFSVPGSYHIFLVVSNGAIRKEAERNLRIIELINNISISNDAINGKFMTVGKPHNFQAKCKRGTDMNYDWTLITSTSNIKIKTKAFVYRFVETGKVTIKLNAENLLSTTSTESFLDVESDINELNVCNNVTNSSYVPVGIPVRYMPSKNNFWPVAYTWQLSEESIRKTYYACCINYTFQSVGSINISLNASNDISYYQINQIIMSEEVIRFLKLLPEDVTTDKNINLTFTAILSAGTNVTYRWKFGNIYEGLTTSSSHSFKFPRPGSYLVTVVAFNDVSKSKRSSSVIVIDRIGEVYIVNCCSKAYPTNTPLIFVADVKSGTVTNYNWTWIGNNGETHHGVGKMFNTSFPIYGRYKLGVTASNNLDFDSFWVDIYVEERIETVYLHVVGDLLGFVTTELVTFKALIPRGEPVYCEWLLNSSTICRGENNSMTCRYRFIVAGTYVVSVIAYNNISLVNDTKIIQVHKIICTVPVLTLIGNDDRKERKSNSIRIDVTIDACTRYSLVHKWTIYNKHCSGTMALNDQIQLPPDISSSTPLLYLPPRSLDYGNYCLRFESNYNNTNAPPAPCISVNLSVSKTELRAVIKGGHEMTISVEDCILLDGSLSYDPDVQKSDSQTFTYQWSCIEEDSKIDHCLNSANSSVIVIEPNTFREGQSYNITLRITSPDGRRAVANQRITGKSLHVPIVTIDCISCRKLNVFAVCSSQVVKLLGDCQNCRGKISRKWRVEQDDGTPLILDSTTTTTGSNNKNLVIKAGSLLNGRTYHFILNVTTLDTKKSGFSVLTLHPSQPPSGGKCEALHPWIVTAVEDFVYTRCTGWIDNSGSTSPLVYYVYVSNLYGEWYPIYRGTQSEVISVLSPFKSDYEDIFLIVTVTDNIGMSTVGLNQTVRVASPDLDPNESRLSRIKFYIEKRLPIVQRAGNPKLLLSYIITIILELNREATQYHYVHWNEDQEIRRKLRQDLLHVLGQALVSIPAIDDVQQTAYALSLLSKHPSDFPKMDSCYKVILDLCDEMLYTIAPKVSQGWTGDEFVPEYLLSTFNNMIEIIYNELTIVAIKGEYDSELWTRRRDTIQLVMMYAENVTSTLLSTQVANEKSYLFECGMTNFSGQRVYANDIKQAYRSSGFQLMFPKDIVAYLPPETEIFQTLNTSLANPYLWGFIDNLSINSYVVSPKFAFINGTDVTVHDLPKEKEIHLSYGRSPFQESNVWENLKDQISSKPKIVDATSFGTSQPHNNELVHLPTELNYTSTLLKPKSHLSSTLRRMRKINEGTVGFQLVITVYEVMRDFPHSNMGSASLYIGVGYIPHKYKFDQMLTVVLEDFGWSDPADAVWTSSFNWMERPINNIQTVYITLNNDDPELTLNISVAMFVSMCKYYDPETVTWKTDGCHVTNKTIATWTTCSCNHMTTFGASVYLAPNDLVFEDILNLDFSNNPVVISTVCILAGLLVVALIIAYHWDRKDMVKVSNMPLCGKDAAFKYEITVYTGRQTGAGTSAHVGIRLYGINSKSPRYYLHGHDAFCRASIDTMIVATDNNLGDLSKLHVWHDNHGLDPAWYLSRIVVRDLQNNKKYYFIIDGWFSLSYGDFVIEKKVDVAAPGELHHFRSVFKTRLSEAFSDDHIFMSVFDRPPQSNFTRIQRVVCCATFLYLYLFSNAVWFGLLRTPTEREVLTGESPIEWMDIFVGILASLIVFPVTLGLQQMFRHAKHKTTAVGVSIPRPSTEQSIEMDTMISLSSHESSTRGPHTNRHENLPFEETKSVYTGRLRRTAPVMNIGQEGSLVMSDSSSLQSGLHSDNNLWSNDGILVWPESVPAAGHSRQSSDSSTATRFLYDRRNINEKSKRKVSTCTTTTDMLELEEIEDDDLWIERSMDPHKSGYSGNSKSRTAITSDKDLDVDETETIIDEDTWNSSESNLQQTGSDVNTIYTSTAESKLRNNHKITKLSFSPRIDADIDNLIEELDAVINDETKPKSQFRLTSTDNNSEIRAEGMANFAVQSRKMSECSLQDVRPSILPRRDSLLINRHGSVSFTAVAQPLKPSAELTSISGTTDPDLWAWSRSSTWCDVPQYIPTGSETNSGRCVLPYWCVHLAYVICVILTSISILMVLMYGQAFGMDLSVRWLLACLITLILSVFLMEPVKVIIIALIISLTSNTLEMNVHRSGVQPILEVNEKIKDDVKVKPISGFALLQAREEGHKVNRMHSMLRGFFMYLGLTMAIMLTCYMFHTKESYRMVDFTNRVLLEGRSINDTVLNPCINITDTAVGFFQIIRCEDMWHFLERTAAPWLHQHEVFPLDTSFLLLGVGRLRQIRSYKRECFAGYHLGKMNYSYLVTRDCVGLANSEEDTRHYDRGWNQSMDGNYSWMYTPSDSNSLRYHGNVSDYSGGGYIQHLGETMLETINILNSLQMDNWVDRGTRAVMLEFTLYNVNINLYLINRLAFEFPLSGGVVTSRQLFSTPLMRYEVGRVDPVMIIQWYGCMSYPFHNISIALGTVVQMFRGRGYFFDDMQIFNVYFTTFFILTLCWMMFVFVFGLLLAIITDAYHDIRSHKCYFDSLDIKDYEMINFMLDRFKVMIKVKKTKPAFRRVKFQGLSTLSTASSQTAPSSVRTQSQTVSSLTSDSFDIDWEEVMHEDANVVAEQVEKRWEKLLDRLQQLEESEKEEDDLYNRIVDLFGYKFPHQYPSCKTKGKLPISGRVRSKGSSSIGELKPNIDAKQVTELLLLEDLETAHDKKSIDSDIFPIKSSGRPRQKKEVISRSQSTSVMTFQKQFEQQPVRVINSASQIELPVALKNSVREEHSPKPESSNKAWT</sequence>
<dbReference type="InterPro" id="IPR000203">
    <property type="entry name" value="GPS"/>
</dbReference>
<dbReference type="SMART" id="SM00303">
    <property type="entry name" value="GPS"/>
    <property type="match status" value="1"/>
</dbReference>
<dbReference type="SUPFAM" id="SSF56436">
    <property type="entry name" value="C-type lectin-like"/>
    <property type="match status" value="2"/>
</dbReference>
<evidence type="ECO:0000259" key="20">
    <source>
        <dbReference type="PROSITE" id="PS50221"/>
    </source>
</evidence>
<dbReference type="PRINTS" id="PR00500">
    <property type="entry name" value="POLYCYSTIN1"/>
</dbReference>
<dbReference type="GO" id="GO:0005929">
    <property type="term" value="C:cilium"/>
    <property type="evidence" value="ECO:0007669"/>
    <property type="project" value="UniProtKB-SubCell"/>
</dbReference>
<evidence type="ECO:0000256" key="1">
    <source>
        <dbReference type="ARBA" id="ARBA00004138"/>
    </source>
</evidence>
<dbReference type="SUPFAM" id="SSF49299">
    <property type="entry name" value="PKD domain"/>
    <property type="match status" value="7"/>
</dbReference>
<keyword evidence="23" id="KW-1185">Reference proteome</keyword>
<dbReference type="InterPro" id="IPR000434">
    <property type="entry name" value="PC1"/>
</dbReference>
<keyword evidence="10" id="KW-0969">Cilium</keyword>
<feature type="domain" description="GAIN-B" evidence="20">
    <location>
        <begin position="3208"/>
        <end position="3340"/>
    </location>
</feature>
<evidence type="ECO:0000256" key="9">
    <source>
        <dbReference type="ARBA" id="ARBA00022989"/>
    </source>
</evidence>
<keyword evidence="12" id="KW-1015">Disulfide bond</keyword>
<evidence type="ECO:0000256" key="5">
    <source>
        <dbReference type="ARBA" id="ARBA00022614"/>
    </source>
</evidence>
<keyword evidence="7" id="KW-0732">Signal</keyword>
<feature type="transmembrane region" description="Helical" evidence="16">
    <location>
        <begin position="3557"/>
        <end position="3578"/>
    </location>
</feature>
<evidence type="ECO:0000256" key="7">
    <source>
        <dbReference type="ARBA" id="ARBA00022729"/>
    </source>
</evidence>
<dbReference type="PROSITE" id="PS51111">
    <property type="entry name" value="REJ"/>
    <property type="match status" value="1"/>
</dbReference>
<dbReference type="SMART" id="SM00308">
    <property type="entry name" value="LH2"/>
    <property type="match status" value="1"/>
</dbReference>
<comment type="caution">
    <text evidence="22">The sequence shown here is derived from an EMBL/GenBank/DDBJ whole genome shotgun (WGS) entry which is preliminary data.</text>
</comment>
<evidence type="ECO:0000256" key="4">
    <source>
        <dbReference type="ARBA" id="ARBA00022475"/>
    </source>
</evidence>
<evidence type="ECO:0000256" key="3">
    <source>
        <dbReference type="ARBA" id="ARBA00007200"/>
    </source>
</evidence>
<dbReference type="Gene3D" id="3.10.100.10">
    <property type="entry name" value="Mannose-Binding Protein A, subunit A"/>
    <property type="match status" value="2"/>
</dbReference>
<evidence type="ECO:0000256" key="12">
    <source>
        <dbReference type="ARBA" id="ARBA00023157"/>
    </source>
</evidence>
<dbReference type="InterPro" id="IPR002859">
    <property type="entry name" value="PKD/REJ-like"/>
</dbReference>
<keyword evidence="13" id="KW-0966">Cell projection</keyword>
<feature type="domain" description="C-type lectin" evidence="17">
    <location>
        <begin position="475"/>
        <end position="591"/>
    </location>
</feature>
<dbReference type="Gene3D" id="2.60.40.10">
    <property type="entry name" value="Immunoglobulins"/>
    <property type="match status" value="4"/>
</dbReference>
<evidence type="ECO:0000259" key="17">
    <source>
        <dbReference type="PROSITE" id="PS50041"/>
    </source>
</evidence>
<feature type="transmembrane region" description="Helical" evidence="16">
    <location>
        <begin position="4122"/>
        <end position="4140"/>
    </location>
</feature>
<evidence type="ECO:0000256" key="6">
    <source>
        <dbReference type="ARBA" id="ARBA00022692"/>
    </source>
</evidence>
<dbReference type="GO" id="GO:0005261">
    <property type="term" value="F:monoatomic cation channel activity"/>
    <property type="evidence" value="ECO:0007669"/>
    <property type="project" value="TreeGrafter"/>
</dbReference>
<dbReference type="GO" id="GO:0006816">
    <property type="term" value="P:calcium ion transport"/>
    <property type="evidence" value="ECO:0007669"/>
    <property type="project" value="TreeGrafter"/>
</dbReference>
<reference evidence="22" key="1">
    <citation type="journal article" date="2023" name="Mol. Biol. Evol.">
        <title>Third-Generation Sequencing Reveals the Adaptive Role of the Epigenome in Three Deep-Sea Polychaetes.</title>
        <authorList>
            <person name="Perez M."/>
            <person name="Aroh O."/>
            <person name="Sun Y."/>
            <person name="Lan Y."/>
            <person name="Juniper S.K."/>
            <person name="Young C.R."/>
            <person name="Angers B."/>
            <person name="Qian P.Y."/>
        </authorList>
    </citation>
    <scope>NUCLEOTIDE SEQUENCE</scope>
    <source>
        <strain evidence="22">P08H-3</strain>
    </source>
</reference>
<keyword evidence="9 16" id="KW-1133">Transmembrane helix</keyword>
<feature type="domain" description="PKD" evidence="18">
    <location>
        <begin position="1382"/>
        <end position="1438"/>
    </location>
</feature>
<evidence type="ECO:0000259" key="19">
    <source>
        <dbReference type="PROSITE" id="PS50095"/>
    </source>
</evidence>
<dbReference type="Pfam" id="PF18911">
    <property type="entry name" value="PKD_4"/>
    <property type="match status" value="1"/>
</dbReference>
<keyword evidence="5" id="KW-0433">Leucine-rich repeat</keyword>
<keyword evidence="8" id="KW-0677">Repeat</keyword>
<dbReference type="InterPro" id="IPR001024">
    <property type="entry name" value="PLAT/LH2_dom"/>
</dbReference>
<dbReference type="PROSITE" id="PS50041">
    <property type="entry name" value="C_TYPE_LECTIN_2"/>
    <property type="match status" value="2"/>
</dbReference>
<dbReference type="Pfam" id="PF02010">
    <property type="entry name" value="REJ"/>
    <property type="match status" value="1"/>
</dbReference>
<dbReference type="Gene3D" id="3.80.10.10">
    <property type="entry name" value="Ribonuclease Inhibitor"/>
    <property type="match status" value="1"/>
</dbReference>
<feature type="domain" description="C-type lectin" evidence="17">
    <location>
        <begin position="606"/>
        <end position="726"/>
    </location>
</feature>
<evidence type="ECO:0000313" key="23">
    <source>
        <dbReference type="Proteomes" id="UP001208570"/>
    </source>
</evidence>
<comment type="subcellular location">
    <subcellularLocation>
        <location evidence="2">Cell membrane</location>
        <topology evidence="2">Multi-pass membrane protein</topology>
    </subcellularLocation>
    <subcellularLocation>
        <location evidence="1">Cell projection</location>
        <location evidence="1">Cilium</location>
    </subcellularLocation>
</comment>
<feature type="transmembrane region" description="Helical" evidence="16">
    <location>
        <begin position="3598"/>
        <end position="3615"/>
    </location>
</feature>
<dbReference type="InterPro" id="IPR001304">
    <property type="entry name" value="C-type_lectin-like"/>
</dbReference>
<dbReference type="PROSITE" id="PS50095">
    <property type="entry name" value="PLAT"/>
    <property type="match status" value="1"/>
</dbReference>
<organism evidence="22 23">
    <name type="scientific">Paralvinella palmiformis</name>
    <dbReference type="NCBI Taxonomy" id="53620"/>
    <lineage>
        <taxon>Eukaryota</taxon>
        <taxon>Metazoa</taxon>
        <taxon>Spiralia</taxon>
        <taxon>Lophotrochozoa</taxon>
        <taxon>Annelida</taxon>
        <taxon>Polychaeta</taxon>
        <taxon>Sedentaria</taxon>
        <taxon>Canalipalpata</taxon>
        <taxon>Terebellida</taxon>
        <taxon>Terebelliformia</taxon>
        <taxon>Alvinellidae</taxon>
        <taxon>Paralvinella</taxon>
    </lineage>
</organism>
<dbReference type="InterPro" id="IPR022409">
    <property type="entry name" value="PKD/Chitinase_dom"/>
</dbReference>
<dbReference type="InterPro" id="IPR057244">
    <property type="entry name" value="GAIN_B"/>
</dbReference>
<feature type="domain" description="PKD" evidence="18">
    <location>
        <begin position="2157"/>
        <end position="2212"/>
    </location>
</feature>
<evidence type="ECO:0000256" key="14">
    <source>
        <dbReference type="PROSITE-ProRule" id="PRU00152"/>
    </source>
</evidence>
<evidence type="ECO:0000259" key="21">
    <source>
        <dbReference type="PROSITE" id="PS51111"/>
    </source>
</evidence>
<dbReference type="PROSITE" id="PS50093">
    <property type="entry name" value="PKD"/>
    <property type="match status" value="4"/>
</dbReference>
<dbReference type="Pfam" id="PF01477">
    <property type="entry name" value="PLAT"/>
    <property type="match status" value="1"/>
</dbReference>
<evidence type="ECO:0000313" key="22">
    <source>
        <dbReference type="EMBL" id="KAK2150723.1"/>
    </source>
</evidence>
<keyword evidence="6 16" id="KW-0812">Transmembrane</keyword>
<evidence type="ECO:0000256" key="15">
    <source>
        <dbReference type="SAM" id="MobiDB-lite"/>
    </source>
</evidence>
<dbReference type="SUPFAM" id="SSF52058">
    <property type="entry name" value="L domain-like"/>
    <property type="match status" value="1"/>
</dbReference>
<comment type="caution">
    <text evidence="14">Lacks conserved residue(s) required for the propagation of feature annotation.</text>
</comment>
<proteinExistence type="inferred from homology"/>
<dbReference type="InterPro" id="IPR046338">
    <property type="entry name" value="GAIN_dom_sf"/>
</dbReference>
<name>A0AAD9JCT5_9ANNE</name>
<feature type="domain" description="PKD" evidence="18">
    <location>
        <begin position="1550"/>
        <end position="1610"/>
    </location>
</feature>
<keyword evidence="4" id="KW-1003">Cell membrane</keyword>
<dbReference type="InterPro" id="IPR016187">
    <property type="entry name" value="CTDL_fold"/>
</dbReference>
<evidence type="ECO:0000256" key="11">
    <source>
        <dbReference type="ARBA" id="ARBA00023136"/>
    </source>
</evidence>
<feature type="transmembrane region" description="Helical" evidence="16">
    <location>
        <begin position="4035"/>
        <end position="4062"/>
    </location>
</feature>
<dbReference type="InterPro" id="IPR013783">
    <property type="entry name" value="Ig-like_fold"/>
</dbReference>
<dbReference type="SMART" id="SM00089">
    <property type="entry name" value="PKD"/>
    <property type="match status" value="11"/>
</dbReference>
<dbReference type="InterPro" id="IPR000601">
    <property type="entry name" value="PKD_dom"/>
</dbReference>
<dbReference type="InterPro" id="IPR036392">
    <property type="entry name" value="PLAT/LH2_dom_sf"/>
</dbReference>
<evidence type="ECO:0000256" key="8">
    <source>
        <dbReference type="ARBA" id="ARBA00022737"/>
    </source>
</evidence>
<gene>
    <name evidence="22" type="ORF">LSH36_393g01054</name>
</gene>
<dbReference type="CDD" id="cd00146">
    <property type="entry name" value="PKD"/>
    <property type="match status" value="4"/>
</dbReference>
<feature type="region of interest" description="Disordered" evidence="15">
    <location>
        <begin position="4700"/>
        <end position="4720"/>
    </location>
</feature>
<dbReference type="Pfam" id="PF20519">
    <property type="entry name" value="Polycystin_dom"/>
    <property type="match status" value="1"/>
</dbReference>
<dbReference type="PROSITE" id="PS50221">
    <property type="entry name" value="GAIN_B"/>
    <property type="match status" value="1"/>
</dbReference>
<dbReference type="Pfam" id="PF00801">
    <property type="entry name" value="PKD"/>
    <property type="match status" value="3"/>
</dbReference>
<dbReference type="SMART" id="SM00034">
    <property type="entry name" value="CLECT"/>
    <property type="match status" value="2"/>
</dbReference>
<keyword evidence="11 16" id="KW-0472">Membrane</keyword>
<dbReference type="InterPro" id="IPR014010">
    <property type="entry name" value="REJ_dom"/>
</dbReference>
<dbReference type="Gene3D" id="2.60.220.50">
    <property type="match status" value="1"/>
</dbReference>
<dbReference type="Pfam" id="PF01825">
    <property type="entry name" value="GPS"/>
    <property type="match status" value="1"/>
</dbReference>
<evidence type="ECO:0000259" key="18">
    <source>
        <dbReference type="PROSITE" id="PS50093"/>
    </source>
</evidence>
<dbReference type="PANTHER" id="PTHR46730:SF1">
    <property type="entry name" value="PLAT DOMAIN-CONTAINING PROTEIN"/>
    <property type="match status" value="1"/>
</dbReference>
<comment type="similarity">
    <text evidence="3">Belongs to the polycystin family.</text>
</comment>
<dbReference type="Pfam" id="PF00059">
    <property type="entry name" value="Lectin_C"/>
    <property type="match status" value="2"/>
</dbReference>
<dbReference type="CDD" id="cd00037">
    <property type="entry name" value="CLECT"/>
    <property type="match status" value="1"/>
</dbReference>